<proteinExistence type="predicted"/>
<evidence type="ECO:0000256" key="1">
    <source>
        <dbReference type="SAM" id="MobiDB-lite"/>
    </source>
</evidence>
<dbReference type="AlphaFoldDB" id="A0A0C5VEZ4"/>
<gene>
    <name evidence="2" type="ORF">YC6258_05792</name>
</gene>
<keyword evidence="3" id="KW-1185">Reference proteome</keyword>
<dbReference type="EMBL" id="CP007142">
    <property type="protein sequence ID" value="AJQ97820.1"/>
    <property type="molecule type" value="Genomic_DNA"/>
</dbReference>
<accession>A0A0C5VEZ4</accession>
<evidence type="ECO:0000313" key="3">
    <source>
        <dbReference type="Proteomes" id="UP000032266"/>
    </source>
</evidence>
<dbReference type="RefSeq" id="WP_169749034.1">
    <property type="nucleotide sequence ID" value="NZ_CP007142.1"/>
</dbReference>
<dbReference type="KEGG" id="gsn:YC6258_05792"/>
<evidence type="ECO:0000313" key="2">
    <source>
        <dbReference type="EMBL" id="AJQ97820.1"/>
    </source>
</evidence>
<dbReference type="STRING" id="1445510.YC6258_05792"/>
<name>A0A0C5VEZ4_9GAMM</name>
<reference evidence="2 3" key="1">
    <citation type="submission" date="2014-01" db="EMBL/GenBank/DDBJ databases">
        <title>Full genme sequencing of cellulolytic bacterium Gynuella sunshinyii YC6258T gen. nov., sp. nov.</title>
        <authorList>
            <person name="Khan H."/>
            <person name="Chung E.J."/>
            <person name="Chung Y.R."/>
        </authorList>
    </citation>
    <scope>NUCLEOTIDE SEQUENCE [LARGE SCALE GENOMIC DNA]</scope>
    <source>
        <strain evidence="2 3">YC6258</strain>
    </source>
</reference>
<organism evidence="2 3">
    <name type="scientific">Gynuella sunshinyii YC6258</name>
    <dbReference type="NCBI Taxonomy" id="1445510"/>
    <lineage>
        <taxon>Bacteria</taxon>
        <taxon>Pseudomonadati</taxon>
        <taxon>Pseudomonadota</taxon>
        <taxon>Gammaproteobacteria</taxon>
        <taxon>Oceanospirillales</taxon>
        <taxon>Saccharospirillaceae</taxon>
        <taxon>Gynuella</taxon>
    </lineage>
</organism>
<dbReference type="HOGENOM" id="CLU_2000696_0_0_6"/>
<feature type="region of interest" description="Disordered" evidence="1">
    <location>
        <begin position="1"/>
        <end position="22"/>
    </location>
</feature>
<sequence length="124" mass="13729">MSETDKKPEDRETNTADEENHFEGVSPLEAAAAAVAQSIAFSAQNEVDGFKSQSTIDMVVIGSAYAKWLQNPGMGEEFNKIIGSVRTDEWTVPNDRQNKIIEGSTLVSAKLGRQIFNQYFDLKK</sequence>
<dbReference type="Proteomes" id="UP000032266">
    <property type="component" value="Chromosome"/>
</dbReference>
<protein>
    <submittedName>
        <fullName evidence="2">Uncharacterized protein</fullName>
    </submittedName>
</protein>